<dbReference type="AlphaFoldDB" id="A0A9R0F547"/>
<dbReference type="SUPFAM" id="SSF53474">
    <property type="entry name" value="alpha/beta-Hydrolases"/>
    <property type="match status" value="2"/>
</dbReference>
<feature type="signal peptide" evidence="6">
    <location>
        <begin position="1"/>
        <end position="28"/>
    </location>
</feature>
<keyword evidence="6" id="KW-0732">Signal</keyword>
<name>A0A9R0F547_SPOFR</name>
<reference evidence="9" key="1">
    <citation type="submission" date="2025-08" db="UniProtKB">
        <authorList>
            <consortium name="RefSeq"/>
        </authorList>
    </citation>
    <scope>IDENTIFICATION</scope>
    <source>
        <tissue evidence="9">Whole larval tissue</tissue>
    </source>
</reference>
<feature type="chain" id="PRO_5040407868" evidence="6">
    <location>
        <begin position="29"/>
        <end position="1106"/>
    </location>
</feature>
<evidence type="ECO:0000256" key="4">
    <source>
        <dbReference type="ARBA" id="ARBA00023157"/>
    </source>
</evidence>
<gene>
    <name evidence="9" type="primary">LOC118275979</name>
</gene>
<dbReference type="InterPro" id="IPR050309">
    <property type="entry name" value="Type-B_Carboxylest/Lipase"/>
</dbReference>
<dbReference type="InterPro" id="IPR029058">
    <property type="entry name" value="AB_hydrolase_fold"/>
</dbReference>
<organism evidence="8 9">
    <name type="scientific">Spodoptera frugiperda</name>
    <name type="common">Fall armyworm</name>
    <dbReference type="NCBI Taxonomy" id="7108"/>
    <lineage>
        <taxon>Eukaryota</taxon>
        <taxon>Metazoa</taxon>
        <taxon>Ecdysozoa</taxon>
        <taxon>Arthropoda</taxon>
        <taxon>Hexapoda</taxon>
        <taxon>Insecta</taxon>
        <taxon>Pterygota</taxon>
        <taxon>Neoptera</taxon>
        <taxon>Endopterygota</taxon>
        <taxon>Lepidoptera</taxon>
        <taxon>Glossata</taxon>
        <taxon>Ditrysia</taxon>
        <taxon>Noctuoidea</taxon>
        <taxon>Noctuidae</taxon>
        <taxon>Amphipyrinae</taxon>
        <taxon>Spodoptera</taxon>
    </lineage>
</organism>
<feature type="domain" description="Carboxylesterase type B" evidence="7">
    <location>
        <begin position="573"/>
        <end position="1095"/>
    </location>
</feature>
<sequence length="1106" mass="124365">MQYPNLVSQVSKMNILLLCFVAFGTFKAIVCDAPIVQVEQGALRGKLQDAVAGGYQFYSFENIPYAKPPVGNLRFKAPEEPESWEGVRDATALGPMCPQYSPLSGIWNLGSEDCLSCNVYTRNLTGKAPVMVYISGFAYFFDGDYESLYGADYLVEDMVVVTFNYRKDALGFLDLGIKDAPGNAGLKDQVLLLKWVQKNIAAFGGDPDSVTLVGLSSGSAAIAHHLMSPLSTGLFHKAALISGVPSCDAIFSYKVKEKSLLLGKKLGYDGESKEELLTYLQSLPYKDLMYKMIYVSSAEEQQSQLLKKMSTFVPVVEEDFGQDRFITEDITSALENGLVNKVDLLIGYSDQEALIVVNQYADYLLNLYKENPLLFVPNKILYQEDIEDKKLALANKIKNYYLGDKEVSVDNMKEFVQCNSHSCMIYDVLKFAQKVSKLTDTYMFKFSSVSNRNLYGNEGEKFGFRGASHGDTVLYMFDPKPLNMVVSADSKEYALIKQFVGSISNFAATGKPAANWPKFDVESQNYVEFTDSMTVKQGPNRADVIFWDGIYEQAHHPIYPNYILQWISCEFVEVEVAQGHLRGEVLETVTGEAKYYSFKGIPYAKPPVGSLRFKDPQPPEPWDGVRNATQHGSVCPQIDLLNSVVIPGSEDCLFLNVYTPDLTPEHPLPVMVFIHGGGFKFGSGNVDVYGPDFLVAKDVIVVTMNYRLDVLGFLALGTKEVPGNAGMKDQVLALRWVNENIESFGGDNQNITLFGESAGASAVGYHLVSPMSKDLFQKAILQSGVPSMDPHIPYRTVERAFVLGKSLNITTKNPAELLVSLQELPAVELLNRTAYLFASESITHIVFKFTPFTPIIEEDYGQEIFVGEDPFDTLDSGNVNNIDIMFSYTKYEMLIMLPYYVNDTYRYIQRYNRYPELLVPSKILMKANNDDIYYLWNKINDFYFGNKSISVENMPEFINYAGFASLVYDVHRFIRRWPQVGNIYLFKFESISSRNFYGLPGAAYGLNGPSHFDDLFYVFDPKSLQFPLPTDSREYKLVQQMATIFTNFAKYGNPTPDSSLGVSWPQYNKSKQAYAIVADNITIDYKPDAKDIKFWKKVLEYAHIKF</sequence>
<proteinExistence type="inferred from homology"/>
<dbReference type="InterPro" id="IPR019819">
    <property type="entry name" value="Carboxylesterase_B_CS"/>
</dbReference>
<evidence type="ECO:0000256" key="5">
    <source>
        <dbReference type="ARBA" id="ARBA00023180"/>
    </source>
</evidence>
<dbReference type="PANTHER" id="PTHR11559">
    <property type="entry name" value="CARBOXYLESTERASE"/>
    <property type="match status" value="1"/>
</dbReference>
<dbReference type="Pfam" id="PF00135">
    <property type="entry name" value="COesterase"/>
    <property type="match status" value="2"/>
</dbReference>
<dbReference type="InterPro" id="IPR019826">
    <property type="entry name" value="Carboxylesterase_B_AS"/>
</dbReference>
<dbReference type="InterPro" id="IPR002018">
    <property type="entry name" value="CarbesteraseB"/>
</dbReference>
<evidence type="ECO:0000256" key="3">
    <source>
        <dbReference type="ARBA" id="ARBA00022801"/>
    </source>
</evidence>
<keyword evidence="4" id="KW-1015">Disulfide bond</keyword>
<keyword evidence="5" id="KW-0325">Glycoprotein</keyword>
<dbReference type="Gene3D" id="3.40.50.1820">
    <property type="entry name" value="alpha/beta hydrolase"/>
    <property type="match status" value="2"/>
</dbReference>
<evidence type="ECO:0000313" key="8">
    <source>
        <dbReference type="Proteomes" id="UP000829999"/>
    </source>
</evidence>
<accession>A0A9R0F547</accession>
<evidence type="ECO:0000313" key="9">
    <source>
        <dbReference type="RefSeq" id="XP_050563149.1"/>
    </source>
</evidence>
<keyword evidence="3" id="KW-0378">Hydrolase</keyword>
<evidence type="ECO:0000259" key="7">
    <source>
        <dbReference type="Pfam" id="PF00135"/>
    </source>
</evidence>
<evidence type="ECO:0000256" key="6">
    <source>
        <dbReference type="SAM" id="SignalP"/>
    </source>
</evidence>
<feature type="domain" description="Carboxylesterase type B" evidence="7">
    <location>
        <begin position="33"/>
        <end position="547"/>
    </location>
</feature>
<keyword evidence="8" id="KW-1185">Reference proteome</keyword>
<protein>
    <submittedName>
        <fullName evidence="9">Neuroligin-4, X-linked-like</fullName>
    </submittedName>
</protein>
<evidence type="ECO:0000256" key="2">
    <source>
        <dbReference type="ARBA" id="ARBA00022487"/>
    </source>
</evidence>
<dbReference type="PROSITE" id="PS00941">
    <property type="entry name" value="CARBOXYLESTERASE_B_2"/>
    <property type="match status" value="1"/>
</dbReference>
<dbReference type="GeneID" id="118275979"/>
<evidence type="ECO:0000256" key="1">
    <source>
        <dbReference type="ARBA" id="ARBA00005964"/>
    </source>
</evidence>
<dbReference type="OrthoDB" id="3200163at2759"/>
<dbReference type="RefSeq" id="XP_050563149.1">
    <property type="nucleotide sequence ID" value="XM_050707192.1"/>
</dbReference>
<comment type="similarity">
    <text evidence="1">Belongs to the type-B carboxylesterase/lipase family.</text>
</comment>
<dbReference type="FunFam" id="3.40.50.1820:FF:000092">
    <property type="entry name" value="Carboxylic ester hydrolase"/>
    <property type="match status" value="1"/>
</dbReference>
<dbReference type="GO" id="GO:0052689">
    <property type="term" value="F:carboxylic ester hydrolase activity"/>
    <property type="evidence" value="ECO:0007669"/>
    <property type="project" value="UniProtKB-KW"/>
</dbReference>
<dbReference type="Proteomes" id="UP000829999">
    <property type="component" value="Chromosome 31"/>
</dbReference>
<keyword evidence="2" id="KW-0719">Serine esterase</keyword>
<dbReference type="PROSITE" id="PS00122">
    <property type="entry name" value="CARBOXYLESTERASE_B_1"/>
    <property type="match status" value="2"/>
</dbReference>